<protein>
    <submittedName>
        <fullName evidence="1">Uncharacterized protein</fullName>
    </submittedName>
</protein>
<reference evidence="1" key="1">
    <citation type="submission" date="2022-02" db="EMBL/GenBank/DDBJ databases">
        <title>Plant Genome Project.</title>
        <authorList>
            <person name="Zhang R.-G."/>
        </authorList>
    </citation>
    <scope>NUCLEOTIDE SEQUENCE</scope>
    <source>
        <strain evidence="1">AT1</strain>
    </source>
</reference>
<gene>
    <name evidence="1" type="ORF">RHMOL_Rhmol05G0140000</name>
</gene>
<proteinExistence type="predicted"/>
<organism evidence="1 2">
    <name type="scientific">Rhododendron molle</name>
    <name type="common">Chinese azalea</name>
    <name type="synonym">Azalea mollis</name>
    <dbReference type="NCBI Taxonomy" id="49168"/>
    <lineage>
        <taxon>Eukaryota</taxon>
        <taxon>Viridiplantae</taxon>
        <taxon>Streptophyta</taxon>
        <taxon>Embryophyta</taxon>
        <taxon>Tracheophyta</taxon>
        <taxon>Spermatophyta</taxon>
        <taxon>Magnoliopsida</taxon>
        <taxon>eudicotyledons</taxon>
        <taxon>Gunneridae</taxon>
        <taxon>Pentapetalae</taxon>
        <taxon>asterids</taxon>
        <taxon>Ericales</taxon>
        <taxon>Ericaceae</taxon>
        <taxon>Ericoideae</taxon>
        <taxon>Rhodoreae</taxon>
        <taxon>Rhododendron</taxon>
    </lineage>
</organism>
<sequence length="101" mass="11141">MSPHVDLIEVLHLALVFTMETLSKVDNEASCSTAEATSTPSCRQVMRLNSINKTCRGLRWMPETLTYYIELLPGPAGALGLRSSGPKPFCRLLSIESCLDR</sequence>
<name>A0ACC0NPU9_RHOML</name>
<accession>A0ACC0NPU9</accession>
<dbReference type="EMBL" id="CM046392">
    <property type="protein sequence ID" value="KAI8555001.1"/>
    <property type="molecule type" value="Genomic_DNA"/>
</dbReference>
<keyword evidence="2" id="KW-1185">Reference proteome</keyword>
<evidence type="ECO:0000313" key="2">
    <source>
        <dbReference type="Proteomes" id="UP001062846"/>
    </source>
</evidence>
<dbReference type="Proteomes" id="UP001062846">
    <property type="component" value="Chromosome 5"/>
</dbReference>
<comment type="caution">
    <text evidence="1">The sequence shown here is derived from an EMBL/GenBank/DDBJ whole genome shotgun (WGS) entry which is preliminary data.</text>
</comment>
<evidence type="ECO:0000313" key="1">
    <source>
        <dbReference type="EMBL" id="KAI8555001.1"/>
    </source>
</evidence>